<proteinExistence type="inferred from homology"/>
<evidence type="ECO:0000256" key="4">
    <source>
        <dbReference type="ARBA" id="ARBA00022692"/>
    </source>
</evidence>
<keyword evidence="5 7" id="KW-1133">Transmembrane helix</keyword>
<dbReference type="PANTHER" id="PTHR32309">
    <property type="entry name" value="TYROSINE-PROTEIN KINASE"/>
    <property type="match status" value="1"/>
</dbReference>
<keyword evidence="6 7" id="KW-0472">Membrane</keyword>
<comment type="subcellular location">
    <subcellularLocation>
        <location evidence="1">Cell membrane</location>
        <topology evidence="1">Multi-pass membrane protein</topology>
    </subcellularLocation>
</comment>
<keyword evidence="9" id="KW-0675">Receptor</keyword>
<keyword evidence="3" id="KW-1003">Cell membrane</keyword>
<evidence type="ECO:0000256" key="2">
    <source>
        <dbReference type="ARBA" id="ARBA00006683"/>
    </source>
</evidence>
<evidence type="ECO:0000256" key="3">
    <source>
        <dbReference type="ARBA" id="ARBA00022475"/>
    </source>
</evidence>
<evidence type="ECO:0000256" key="1">
    <source>
        <dbReference type="ARBA" id="ARBA00004651"/>
    </source>
</evidence>
<accession>A0A318JX84</accession>
<organism evidence="9 10">
    <name type="scientific">Nocardia tenerifensis</name>
    <dbReference type="NCBI Taxonomy" id="228006"/>
    <lineage>
        <taxon>Bacteria</taxon>
        <taxon>Bacillati</taxon>
        <taxon>Actinomycetota</taxon>
        <taxon>Actinomycetes</taxon>
        <taxon>Mycobacteriales</taxon>
        <taxon>Nocardiaceae</taxon>
        <taxon>Nocardia</taxon>
    </lineage>
</organism>
<keyword evidence="10" id="KW-1185">Reference proteome</keyword>
<evidence type="ECO:0000313" key="9">
    <source>
        <dbReference type="EMBL" id="PXX58361.1"/>
    </source>
</evidence>
<dbReference type="InterPro" id="IPR027417">
    <property type="entry name" value="P-loop_NTPase"/>
</dbReference>
<comment type="caution">
    <text evidence="9">The sequence shown here is derived from an EMBL/GenBank/DDBJ whole genome shotgun (WGS) entry which is preliminary data.</text>
</comment>
<feature type="transmembrane region" description="Helical" evidence="7">
    <location>
        <begin position="176"/>
        <end position="194"/>
    </location>
</feature>
<dbReference type="Proteomes" id="UP000247569">
    <property type="component" value="Unassembled WGS sequence"/>
</dbReference>
<keyword evidence="9" id="KW-0418">Kinase</keyword>
<evidence type="ECO:0000256" key="6">
    <source>
        <dbReference type="ARBA" id="ARBA00023136"/>
    </source>
</evidence>
<name>A0A318JX84_9NOCA</name>
<evidence type="ECO:0000256" key="5">
    <source>
        <dbReference type="ARBA" id="ARBA00022989"/>
    </source>
</evidence>
<keyword evidence="9" id="KW-0808">Transferase</keyword>
<feature type="domain" description="Polysaccharide chain length determinant N-terminal" evidence="8">
    <location>
        <begin position="3"/>
        <end position="89"/>
    </location>
</feature>
<gene>
    <name evidence="9" type="ORF">DFR70_11443</name>
</gene>
<dbReference type="OrthoDB" id="9812433at2"/>
<comment type="similarity">
    <text evidence="2">Belongs to the CpsC/CapA family.</text>
</comment>
<dbReference type="AlphaFoldDB" id="A0A318JX84"/>
<dbReference type="Pfam" id="PF02706">
    <property type="entry name" value="Wzz"/>
    <property type="match status" value="1"/>
</dbReference>
<dbReference type="GO" id="GO:0004713">
    <property type="term" value="F:protein tyrosine kinase activity"/>
    <property type="evidence" value="ECO:0007669"/>
    <property type="project" value="UniProtKB-KW"/>
</dbReference>
<evidence type="ECO:0000256" key="7">
    <source>
        <dbReference type="SAM" id="Phobius"/>
    </source>
</evidence>
<keyword evidence="4 7" id="KW-0812">Transmembrane</keyword>
<evidence type="ECO:0000313" key="10">
    <source>
        <dbReference type="Proteomes" id="UP000247569"/>
    </source>
</evidence>
<dbReference type="SUPFAM" id="SSF52540">
    <property type="entry name" value="P-loop containing nucleoside triphosphate hydrolases"/>
    <property type="match status" value="1"/>
</dbReference>
<evidence type="ECO:0000259" key="8">
    <source>
        <dbReference type="Pfam" id="PF02706"/>
    </source>
</evidence>
<dbReference type="InterPro" id="IPR050445">
    <property type="entry name" value="Bact_polysacc_biosynth/exp"/>
</dbReference>
<sequence>MGLIDYWHIARRRWVIIVVVVVLCLGASAGYLSTLPTTYTASSSLYVSMATGTSVNDSYQGGLAAQQRVRSYLDLATSATVAKRVIDDLGLKMSVGEVQSKIKAFSPPATTNIVVTVQASSAEGARDFANSVMAQFRRLIDELETIERGAAPAARVTVVDRAEAPAGPSGPQYTRILALGLLAGLALGCAAAYLRDRTDRTLRTSNDLEAVLPVPILGIIDAGRPGAPDETRRLRTRLLREGEAGSVLVTSLSSRSEPEVAAALAKSFADMGGSVVLIDADTSGAGTPAAANSGGGLAAVLRDTVPVHEALTEWDETGVTVLPLGDSDDKTSDLLASDRFSAVVAKLTTDYDHVVVQAAPVAHAADAIAVAPLCDQAIAVVLLGRTRAPQVRGALATFGDNKLTGAVAYSEPVTGGRRPGERLRPRGRLRLGERLRLGRRPRR</sequence>
<keyword evidence="9" id="KW-0829">Tyrosine-protein kinase</keyword>
<dbReference type="RefSeq" id="WP_110293861.1">
    <property type="nucleotide sequence ID" value="NZ_QJKF01000014.1"/>
</dbReference>
<dbReference type="GO" id="GO:0005886">
    <property type="term" value="C:plasma membrane"/>
    <property type="evidence" value="ECO:0007669"/>
    <property type="project" value="UniProtKB-SubCell"/>
</dbReference>
<dbReference type="EMBL" id="QJKF01000014">
    <property type="protein sequence ID" value="PXX58361.1"/>
    <property type="molecule type" value="Genomic_DNA"/>
</dbReference>
<reference evidence="9 10" key="1">
    <citation type="submission" date="2018-05" db="EMBL/GenBank/DDBJ databases">
        <title>Genomic Encyclopedia of Type Strains, Phase IV (KMG-IV): sequencing the most valuable type-strain genomes for metagenomic binning, comparative biology and taxonomic classification.</title>
        <authorList>
            <person name="Goeker M."/>
        </authorList>
    </citation>
    <scope>NUCLEOTIDE SEQUENCE [LARGE SCALE GENOMIC DNA]</scope>
    <source>
        <strain evidence="9 10">DSM 44704</strain>
    </source>
</reference>
<feature type="transmembrane region" description="Helical" evidence="7">
    <location>
        <begin position="12"/>
        <end position="32"/>
    </location>
</feature>
<dbReference type="Gene3D" id="3.40.50.300">
    <property type="entry name" value="P-loop containing nucleotide triphosphate hydrolases"/>
    <property type="match status" value="1"/>
</dbReference>
<protein>
    <submittedName>
        <fullName evidence="9">Receptor protein-tyrosine kinase</fullName>
    </submittedName>
</protein>
<dbReference type="InterPro" id="IPR003856">
    <property type="entry name" value="LPS_length_determ_N"/>
</dbReference>
<dbReference type="PANTHER" id="PTHR32309:SF31">
    <property type="entry name" value="CAPSULAR EXOPOLYSACCHARIDE FAMILY"/>
    <property type="match status" value="1"/>
</dbReference>